<evidence type="ECO:0000313" key="3">
    <source>
        <dbReference type="Proteomes" id="UP000093309"/>
    </source>
</evidence>
<keyword evidence="3" id="KW-1185">Reference proteome</keyword>
<keyword evidence="1" id="KW-0812">Transmembrane</keyword>
<organism evidence="2 3">
    <name type="scientific">Paenibacillus pectinilyticus</name>
    <dbReference type="NCBI Taxonomy" id="512399"/>
    <lineage>
        <taxon>Bacteria</taxon>
        <taxon>Bacillati</taxon>
        <taxon>Bacillota</taxon>
        <taxon>Bacilli</taxon>
        <taxon>Bacillales</taxon>
        <taxon>Paenibacillaceae</taxon>
        <taxon>Paenibacillus</taxon>
    </lineage>
</organism>
<proteinExistence type="predicted"/>
<feature type="transmembrane region" description="Helical" evidence="1">
    <location>
        <begin position="54"/>
        <end position="72"/>
    </location>
</feature>
<sequence length="83" mass="9742">MKRSESYLVCKKYLNREVVIHTIHGTYKGTIMKVDGNKVYLKQKRDGNKAQTSFLPFLLPLILFDLLAIFLVDTRAFFPFRPF</sequence>
<name>A0A1C0ZZ79_9BACL</name>
<keyword evidence="1" id="KW-1133">Transmembrane helix</keyword>
<dbReference type="EMBL" id="LYPC01000022">
    <property type="protein sequence ID" value="OCT13442.1"/>
    <property type="molecule type" value="Genomic_DNA"/>
</dbReference>
<protein>
    <submittedName>
        <fullName evidence="2">Uncharacterized protein</fullName>
    </submittedName>
</protein>
<gene>
    <name evidence="2" type="ORF">A8709_17705</name>
</gene>
<accession>A0A1C0ZZ79</accession>
<dbReference type="OrthoDB" id="2642126at2"/>
<dbReference type="RefSeq" id="WP_065853504.1">
    <property type="nucleotide sequence ID" value="NZ_LYPC01000022.1"/>
</dbReference>
<keyword evidence="1" id="KW-0472">Membrane</keyword>
<evidence type="ECO:0000256" key="1">
    <source>
        <dbReference type="SAM" id="Phobius"/>
    </source>
</evidence>
<dbReference type="Proteomes" id="UP000093309">
    <property type="component" value="Unassembled WGS sequence"/>
</dbReference>
<comment type="caution">
    <text evidence="2">The sequence shown here is derived from an EMBL/GenBank/DDBJ whole genome shotgun (WGS) entry which is preliminary data.</text>
</comment>
<dbReference type="AlphaFoldDB" id="A0A1C0ZZ79"/>
<reference evidence="3" key="1">
    <citation type="submission" date="2016-05" db="EMBL/GenBank/DDBJ databases">
        <title>Paenibacillus oryzae. sp. nov., isolated from the rice root.</title>
        <authorList>
            <person name="Zhang J."/>
            <person name="Zhang X."/>
        </authorList>
    </citation>
    <scope>NUCLEOTIDE SEQUENCE [LARGE SCALE GENOMIC DNA]</scope>
    <source>
        <strain evidence="3">KCTC13222</strain>
    </source>
</reference>
<evidence type="ECO:0000313" key="2">
    <source>
        <dbReference type="EMBL" id="OCT13442.1"/>
    </source>
</evidence>